<keyword evidence="3" id="KW-1185">Reference proteome</keyword>
<feature type="compositionally biased region" description="Polar residues" evidence="1">
    <location>
        <begin position="240"/>
        <end position="258"/>
    </location>
</feature>
<gene>
    <name evidence="2" type="ORF">VTJ83DRAFT_6207</name>
</gene>
<organism evidence="2 3">
    <name type="scientific">Remersonia thermophila</name>
    <dbReference type="NCBI Taxonomy" id="72144"/>
    <lineage>
        <taxon>Eukaryota</taxon>
        <taxon>Fungi</taxon>
        <taxon>Dikarya</taxon>
        <taxon>Ascomycota</taxon>
        <taxon>Pezizomycotina</taxon>
        <taxon>Sordariomycetes</taxon>
        <taxon>Sordariomycetidae</taxon>
        <taxon>Sordariales</taxon>
        <taxon>Sordariales incertae sedis</taxon>
        <taxon>Remersonia</taxon>
    </lineage>
</organism>
<evidence type="ECO:0000313" key="2">
    <source>
        <dbReference type="EMBL" id="KAL2265107.1"/>
    </source>
</evidence>
<proteinExistence type="predicted"/>
<dbReference type="RefSeq" id="XP_070863834.1">
    <property type="nucleotide sequence ID" value="XM_071012893.1"/>
</dbReference>
<feature type="region of interest" description="Disordered" evidence="1">
    <location>
        <begin position="145"/>
        <end position="290"/>
    </location>
</feature>
<dbReference type="PANTHER" id="PTHR38166:SF1">
    <property type="entry name" value="C2H2-TYPE DOMAIN-CONTAINING PROTEIN"/>
    <property type="match status" value="1"/>
</dbReference>
<feature type="compositionally biased region" description="Low complexity" evidence="1">
    <location>
        <begin position="695"/>
        <end position="705"/>
    </location>
</feature>
<sequence>MEHPSAGMPGPARPAQKDDGDSGVVETPRPAGLPPVTTGEGELMIHKETGMGGLHLGRRDTDESGISSYTYYRTNTTFSVLSAAESTVTDFTELNSPDVSGFPGEAEPDVEAAALASSPRRGGLLALALPLQKKRLSVRGPLVSWDDAEKPRNSPSSPTPDTPASHWRRLLEPTSPRPSGLSRSLDPGNASAPEPGHDARTEPGPSKAVGSGEPRGVSSSEDHEEAGEGHRHKHDAATGETRSPSPSFEPSPQGQEATAVQGRRTDDLPRPSSPRSPSPGRELEKPAVAARSLREDDLARIGDDGIVHDTCKYVLKEAFGVRLDEVALAGAASAVHESVSYCLDELAHILRAVGLGDVSSWSREASHTFSGWLAPAGRDGNGPGSHEDAGDNSLKRVGGGDGGGDGGDENADSAGGSGDGNGGSKRRKASSAQAQPPGIRYSCPFRKRNPLRFNVRDFQICAVQDFSDLSLVKRHVKTFHRQSTLPFTCPRCRRSMGSPEALDEHLSVDPDQMCAVRKVPAPPDPEDGITARIERELNERKSNKKIGSWEAMWKLLFPRDDDHDIPEPDFIPPTELEEVYAQFHAKNHTDQLRRHVWEALLSTSDADNILSVVESHIEAVFEASREATRKAGSRRRQLRLQTGSLLVHPKHPSSMEPSSLPLESSTSPIAAPGYASVRSSGLPRLKHPVPGKQGSLRSESSISSPILPPGWTPTLDANRERPSETGWSTPTMHSPSAVGVFGMDHGSSPRGCLAPFANIRRDASQGNAAASAQAAANAYATALGLLGESYAIPFPGQPPGQQEMGGAPVMLNTDLGASQAPAAVPPVMGPFDTPSSSQALGAGPQIPGLFLQPSCPWMLGEPSMVDGPVHSPAGQNAASAGFFQRDSLPLDNGDYEFVGRTPGV</sequence>
<feature type="compositionally biased region" description="Low complexity" evidence="1">
    <location>
        <begin position="652"/>
        <end position="668"/>
    </location>
</feature>
<evidence type="ECO:0008006" key="4">
    <source>
        <dbReference type="Google" id="ProtNLM"/>
    </source>
</evidence>
<comment type="caution">
    <text evidence="2">The sequence shown here is derived from an EMBL/GenBank/DDBJ whole genome shotgun (WGS) entry which is preliminary data.</text>
</comment>
<feature type="region of interest" description="Disordered" evidence="1">
    <location>
        <begin position="1"/>
        <end position="41"/>
    </location>
</feature>
<reference evidence="2 3" key="1">
    <citation type="journal article" date="2024" name="Commun. Biol.">
        <title>Comparative genomic analysis of thermophilic fungi reveals convergent evolutionary adaptations and gene losses.</title>
        <authorList>
            <person name="Steindorff A.S."/>
            <person name="Aguilar-Pontes M.V."/>
            <person name="Robinson A.J."/>
            <person name="Andreopoulos B."/>
            <person name="LaButti K."/>
            <person name="Kuo A."/>
            <person name="Mondo S."/>
            <person name="Riley R."/>
            <person name="Otillar R."/>
            <person name="Haridas S."/>
            <person name="Lipzen A."/>
            <person name="Grimwood J."/>
            <person name="Schmutz J."/>
            <person name="Clum A."/>
            <person name="Reid I.D."/>
            <person name="Moisan M.C."/>
            <person name="Butler G."/>
            <person name="Nguyen T.T.M."/>
            <person name="Dewar K."/>
            <person name="Conant G."/>
            <person name="Drula E."/>
            <person name="Henrissat B."/>
            <person name="Hansel C."/>
            <person name="Singer S."/>
            <person name="Hutchinson M.I."/>
            <person name="de Vries R.P."/>
            <person name="Natvig D.O."/>
            <person name="Powell A.J."/>
            <person name="Tsang A."/>
            <person name="Grigoriev I.V."/>
        </authorList>
    </citation>
    <scope>NUCLEOTIDE SEQUENCE [LARGE SCALE GENOMIC DNA]</scope>
    <source>
        <strain evidence="2 3">ATCC 22073</strain>
    </source>
</reference>
<evidence type="ECO:0000313" key="3">
    <source>
        <dbReference type="Proteomes" id="UP001600064"/>
    </source>
</evidence>
<feature type="region of interest" description="Disordered" evidence="1">
    <location>
        <begin position="626"/>
        <end position="714"/>
    </location>
</feature>
<accession>A0ABR4D475</accession>
<dbReference type="Proteomes" id="UP001600064">
    <property type="component" value="Unassembled WGS sequence"/>
</dbReference>
<dbReference type="EMBL" id="JAZGUE010000006">
    <property type="protein sequence ID" value="KAL2265107.1"/>
    <property type="molecule type" value="Genomic_DNA"/>
</dbReference>
<protein>
    <recommendedName>
        <fullName evidence="4">C2H2-type domain-containing protein</fullName>
    </recommendedName>
</protein>
<name>A0ABR4D475_9PEZI</name>
<dbReference type="GeneID" id="98127537"/>
<evidence type="ECO:0000256" key="1">
    <source>
        <dbReference type="SAM" id="MobiDB-lite"/>
    </source>
</evidence>
<feature type="region of interest" description="Disordered" evidence="1">
    <location>
        <begin position="374"/>
        <end position="443"/>
    </location>
</feature>
<dbReference type="PANTHER" id="PTHR38166">
    <property type="entry name" value="C2H2-TYPE DOMAIN-CONTAINING PROTEIN-RELATED"/>
    <property type="match status" value="1"/>
</dbReference>